<organism evidence="1 2">
    <name type="scientific">Pandoravirus salinus</name>
    <dbReference type="NCBI Taxonomy" id="1349410"/>
    <lineage>
        <taxon>Viruses</taxon>
        <taxon>Pandoravirus</taxon>
    </lineage>
</organism>
<sequence length="113" mass="13045">MRRAETATTSTCADALGVSSAAPTYKPARQDYFQLSDKWVPKQEALRIKCQADDARRCGERRHLYVTERPSAERQRIIARYLAKRGYECRYEQQVACDARTCARLHNGIAVYW</sequence>
<protein>
    <submittedName>
        <fullName evidence="1">Uncharacterized protein</fullName>
    </submittedName>
</protein>
<dbReference type="KEGG" id="vg:16607439"/>
<evidence type="ECO:0000313" key="2">
    <source>
        <dbReference type="Proteomes" id="UP000204584"/>
    </source>
</evidence>
<dbReference type="GeneID" id="16607439"/>
<dbReference type="Proteomes" id="UP000204584">
    <property type="component" value="Segment"/>
</dbReference>
<evidence type="ECO:0000313" key="1">
    <source>
        <dbReference type="EMBL" id="AGO85652.2"/>
    </source>
</evidence>
<keyword evidence="2" id="KW-1185">Reference proteome</keyword>
<name>S4W4L1_9VIRU</name>
<accession>S4W4L1</accession>
<proteinExistence type="predicted"/>
<gene>
    <name evidence="1" type="ORF">psal_cds_1288</name>
</gene>
<reference evidence="1 2" key="1">
    <citation type="journal article" date="2013" name="Science">
        <title>Pandoraviruses: amoeba viruses with genomes up to 2.5 Mb reaching that of parasitic eukaryotes.</title>
        <authorList>
            <person name="Philippe N."/>
            <person name="Legendre M."/>
            <person name="Doutre G."/>
            <person name="Coute Y."/>
            <person name="Poirot O."/>
            <person name="Lescot M."/>
            <person name="Arslan D."/>
            <person name="Seltzer V."/>
            <person name="Bertaux L."/>
            <person name="Bruley C."/>
            <person name="Garin J."/>
            <person name="Claverie J.M."/>
            <person name="Abergel C."/>
        </authorList>
    </citation>
    <scope>NUCLEOTIDE SEQUENCE [LARGE SCALE GENOMIC DNA]</scope>
</reference>
<dbReference type="EMBL" id="KC977571">
    <property type="protein sequence ID" value="AGO85652.2"/>
    <property type="molecule type" value="Genomic_DNA"/>
</dbReference>
<dbReference type="RefSeq" id="YP_008438731.2">
    <property type="nucleotide sequence ID" value="NC_022098.1"/>
</dbReference>